<evidence type="ECO:0000313" key="1">
    <source>
        <dbReference type="EMBL" id="PYI32406.1"/>
    </source>
</evidence>
<sequence length="134" mass="14796">MAWNSLGHKLLLSVSRLAWRSPRAGAAVLSHPVSSQMTKTREVSRVIGLPSRNRLAALMPSVGGYSLNSHLFQPGSMASPTPHVLITEWSIALNLACWTHRALLPLRRRSASCYWATCIGIALQHVSYSSYSQW</sequence>
<dbReference type="AlphaFoldDB" id="A0A2V5JBA7"/>
<reference evidence="1 2" key="1">
    <citation type="submission" date="2018-02" db="EMBL/GenBank/DDBJ databases">
        <title>The genomes of Aspergillus section Nigri reveals drivers in fungal speciation.</title>
        <authorList>
            <consortium name="DOE Joint Genome Institute"/>
            <person name="Vesth T.C."/>
            <person name="Nybo J."/>
            <person name="Theobald S."/>
            <person name="Brandl J."/>
            <person name="Frisvad J.C."/>
            <person name="Nielsen K.F."/>
            <person name="Lyhne E.K."/>
            <person name="Kogle M.E."/>
            <person name="Kuo A."/>
            <person name="Riley R."/>
            <person name="Clum A."/>
            <person name="Nolan M."/>
            <person name="Lipzen A."/>
            <person name="Salamov A."/>
            <person name="Henrissat B."/>
            <person name="Wiebenga A."/>
            <person name="De vries R.P."/>
            <person name="Grigoriev I.V."/>
            <person name="Mortensen U.H."/>
            <person name="Andersen M.R."/>
            <person name="Baker S.E."/>
        </authorList>
    </citation>
    <scope>NUCLEOTIDE SEQUENCE [LARGE SCALE GENOMIC DNA]</scope>
    <source>
        <strain evidence="1 2">CBS 114.80</strain>
    </source>
</reference>
<organism evidence="1 2">
    <name type="scientific">Aspergillus indologenus CBS 114.80</name>
    <dbReference type="NCBI Taxonomy" id="1450541"/>
    <lineage>
        <taxon>Eukaryota</taxon>
        <taxon>Fungi</taxon>
        <taxon>Dikarya</taxon>
        <taxon>Ascomycota</taxon>
        <taxon>Pezizomycotina</taxon>
        <taxon>Eurotiomycetes</taxon>
        <taxon>Eurotiomycetidae</taxon>
        <taxon>Eurotiales</taxon>
        <taxon>Aspergillaceae</taxon>
        <taxon>Aspergillus</taxon>
        <taxon>Aspergillus subgen. Circumdati</taxon>
    </lineage>
</organism>
<protein>
    <submittedName>
        <fullName evidence="1">Uncharacterized protein</fullName>
    </submittedName>
</protein>
<dbReference type="Proteomes" id="UP000248817">
    <property type="component" value="Unassembled WGS sequence"/>
</dbReference>
<name>A0A2V5JBA7_9EURO</name>
<evidence type="ECO:0000313" key="2">
    <source>
        <dbReference type="Proteomes" id="UP000248817"/>
    </source>
</evidence>
<keyword evidence="2" id="KW-1185">Reference proteome</keyword>
<dbReference type="EMBL" id="KZ825493">
    <property type="protein sequence ID" value="PYI32406.1"/>
    <property type="molecule type" value="Genomic_DNA"/>
</dbReference>
<proteinExistence type="predicted"/>
<gene>
    <name evidence="1" type="ORF">BP00DRAFT_156867</name>
</gene>
<accession>A0A2V5JBA7</accession>